<sequence>MGDFGSAVDALERWAESPDGLAALFVGAFPITGASVSTVGNILGSETLSATDQRALRIDELQFDLGEGPCWDALRSARPVLVPDVRRDAPTIWPAFTAAVLREDLSSIFAFPMTVGPLRLGAVDLYSVAPVRLNPTQTSQVGVMADLVGKQVLRRALDAVGQHEEDLGNAYSRRFVHQATGVVLAQLGLSPDEARLVIQGHAFAESRTMIDVAQDIVEGRLKFTNGPTGIEAI</sequence>
<accession>A0A4Q2JRX7</accession>
<proteinExistence type="predicted"/>
<protein>
    <submittedName>
        <fullName evidence="4">ANTAR domain-containing protein</fullName>
    </submittedName>
</protein>
<dbReference type="GO" id="GO:0003723">
    <property type="term" value="F:RNA binding"/>
    <property type="evidence" value="ECO:0007669"/>
    <property type="project" value="InterPro"/>
</dbReference>
<dbReference type="InterPro" id="IPR029016">
    <property type="entry name" value="GAF-like_dom_sf"/>
</dbReference>
<dbReference type="RefSeq" id="WP_129231092.1">
    <property type="nucleotide sequence ID" value="NZ_SDPO01000002.1"/>
</dbReference>
<feature type="domain" description="ANTAR" evidence="3">
    <location>
        <begin position="156"/>
        <end position="217"/>
    </location>
</feature>
<dbReference type="InterPro" id="IPR036388">
    <property type="entry name" value="WH-like_DNA-bd_sf"/>
</dbReference>
<dbReference type="InterPro" id="IPR005561">
    <property type="entry name" value="ANTAR"/>
</dbReference>
<name>A0A4Q2JRX7_9MICO</name>
<keyword evidence="1" id="KW-0805">Transcription regulation</keyword>
<keyword evidence="2" id="KW-0804">Transcription</keyword>
<dbReference type="Gene3D" id="3.30.450.40">
    <property type="match status" value="1"/>
</dbReference>
<dbReference type="Proteomes" id="UP000292935">
    <property type="component" value="Unassembled WGS sequence"/>
</dbReference>
<dbReference type="SUPFAM" id="SSF55781">
    <property type="entry name" value="GAF domain-like"/>
    <property type="match status" value="1"/>
</dbReference>
<comment type="caution">
    <text evidence="4">The sequence shown here is derived from an EMBL/GenBank/DDBJ whole genome shotgun (WGS) entry which is preliminary data.</text>
</comment>
<dbReference type="PROSITE" id="PS50921">
    <property type="entry name" value="ANTAR"/>
    <property type="match status" value="1"/>
</dbReference>
<evidence type="ECO:0000256" key="1">
    <source>
        <dbReference type="ARBA" id="ARBA00023015"/>
    </source>
</evidence>
<reference evidence="4 5" key="1">
    <citation type="submission" date="2019-01" db="EMBL/GenBank/DDBJ databases">
        <authorList>
            <person name="Li J."/>
        </authorList>
    </citation>
    <scope>NUCLEOTIDE SEQUENCE [LARGE SCALE GENOMIC DNA]</scope>
    <source>
        <strain evidence="4 5">CCUG 35506</strain>
    </source>
</reference>
<organism evidence="4 5">
    <name type="scientific">Agromyces fucosus</name>
    <dbReference type="NCBI Taxonomy" id="41985"/>
    <lineage>
        <taxon>Bacteria</taxon>
        <taxon>Bacillati</taxon>
        <taxon>Actinomycetota</taxon>
        <taxon>Actinomycetes</taxon>
        <taxon>Micrococcales</taxon>
        <taxon>Microbacteriaceae</taxon>
        <taxon>Agromyces</taxon>
    </lineage>
</organism>
<dbReference type="EMBL" id="SDPO01000002">
    <property type="protein sequence ID" value="RXZ48788.1"/>
    <property type="molecule type" value="Genomic_DNA"/>
</dbReference>
<dbReference type="InterPro" id="IPR003018">
    <property type="entry name" value="GAF"/>
</dbReference>
<dbReference type="AlphaFoldDB" id="A0A4Q2JRX7"/>
<keyword evidence="5" id="KW-1185">Reference proteome</keyword>
<dbReference type="OrthoDB" id="7466251at2"/>
<evidence type="ECO:0000313" key="5">
    <source>
        <dbReference type="Proteomes" id="UP000292935"/>
    </source>
</evidence>
<dbReference type="SMART" id="SM01012">
    <property type="entry name" value="ANTAR"/>
    <property type="match status" value="1"/>
</dbReference>
<dbReference type="Pfam" id="PF03861">
    <property type="entry name" value="ANTAR"/>
    <property type="match status" value="1"/>
</dbReference>
<dbReference type="Gene3D" id="1.10.10.10">
    <property type="entry name" value="Winged helix-like DNA-binding domain superfamily/Winged helix DNA-binding domain"/>
    <property type="match status" value="1"/>
</dbReference>
<dbReference type="Pfam" id="PF13185">
    <property type="entry name" value="GAF_2"/>
    <property type="match status" value="1"/>
</dbReference>
<evidence type="ECO:0000259" key="3">
    <source>
        <dbReference type="PROSITE" id="PS50921"/>
    </source>
</evidence>
<evidence type="ECO:0000313" key="4">
    <source>
        <dbReference type="EMBL" id="RXZ48788.1"/>
    </source>
</evidence>
<evidence type="ECO:0000256" key="2">
    <source>
        <dbReference type="ARBA" id="ARBA00023163"/>
    </source>
</evidence>
<gene>
    <name evidence="4" type="ORF">ESP57_07305</name>
</gene>